<comment type="caution">
    <text evidence="2">The sequence shown here is derived from an EMBL/GenBank/DDBJ whole genome shotgun (WGS) entry which is preliminary data.</text>
</comment>
<dbReference type="EMBL" id="BKCJ011084234">
    <property type="protein sequence ID" value="GFC82379.1"/>
    <property type="molecule type" value="Genomic_DNA"/>
</dbReference>
<sequence>EDVLVTLNSKKLQKMIEAKGNGGKGFYVRGISSQRDMEQGTYSAWSKSQGRSNRLGIEDHVSGSRADGYDTVNVMMAMECRVRGTCKVQVHMRDGSRFVLDNVRYVSKLRRNLISFGTLGKESFTVKMQSGKIKVIKGSLVALSGTRRANCVYTLDGQAVTRKQLGEYQTR</sequence>
<protein>
    <submittedName>
        <fullName evidence="2">Zinc finger, CCHC-type</fullName>
    </submittedName>
</protein>
<name>A0A699R4K1_TANCI</name>
<organism evidence="2">
    <name type="scientific">Tanacetum cinerariifolium</name>
    <name type="common">Dalmatian daisy</name>
    <name type="synonym">Chrysanthemum cinerariifolium</name>
    <dbReference type="NCBI Taxonomy" id="118510"/>
    <lineage>
        <taxon>Eukaryota</taxon>
        <taxon>Viridiplantae</taxon>
        <taxon>Streptophyta</taxon>
        <taxon>Embryophyta</taxon>
        <taxon>Tracheophyta</taxon>
        <taxon>Spermatophyta</taxon>
        <taxon>Magnoliopsida</taxon>
        <taxon>eudicotyledons</taxon>
        <taxon>Gunneridae</taxon>
        <taxon>Pentapetalae</taxon>
        <taxon>asterids</taxon>
        <taxon>campanulids</taxon>
        <taxon>Asterales</taxon>
        <taxon>Asteraceae</taxon>
        <taxon>Asteroideae</taxon>
        <taxon>Anthemideae</taxon>
        <taxon>Anthemidinae</taxon>
        <taxon>Tanacetum</taxon>
    </lineage>
</organism>
<evidence type="ECO:0000259" key="1">
    <source>
        <dbReference type="Pfam" id="PF22936"/>
    </source>
</evidence>
<gene>
    <name evidence="2" type="ORF">Tci_854349</name>
</gene>
<reference evidence="2" key="1">
    <citation type="journal article" date="2019" name="Sci. Rep.">
        <title>Draft genome of Tanacetum cinerariifolium, the natural source of mosquito coil.</title>
        <authorList>
            <person name="Yamashiro T."/>
            <person name="Shiraishi A."/>
            <person name="Satake H."/>
            <person name="Nakayama K."/>
        </authorList>
    </citation>
    <scope>NUCLEOTIDE SEQUENCE</scope>
</reference>
<feature type="non-terminal residue" evidence="2">
    <location>
        <position position="1"/>
    </location>
</feature>
<evidence type="ECO:0000313" key="2">
    <source>
        <dbReference type="EMBL" id="GFC82379.1"/>
    </source>
</evidence>
<dbReference type="Pfam" id="PF22936">
    <property type="entry name" value="Pol_BBD"/>
    <property type="match status" value="1"/>
</dbReference>
<dbReference type="AlphaFoldDB" id="A0A699R4K1"/>
<proteinExistence type="predicted"/>
<accession>A0A699R4K1</accession>
<dbReference type="InterPro" id="IPR054722">
    <property type="entry name" value="PolX-like_BBD"/>
</dbReference>
<feature type="domain" description="Retrovirus-related Pol polyprotein from transposon TNT 1-94-like beta-barrel" evidence="1">
    <location>
        <begin position="72"/>
        <end position="122"/>
    </location>
</feature>